<reference evidence="2 3" key="1">
    <citation type="submission" date="2011-02" db="EMBL/GenBank/DDBJ databases">
        <authorList>
            <person name="Weinstock G."/>
            <person name="Sodergren E."/>
            <person name="Clifton S."/>
            <person name="Fulton L."/>
            <person name="Fulton B."/>
            <person name="Courtney L."/>
            <person name="Fronick C."/>
            <person name="Harrison M."/>
            <person name="Strong C."/>
            <person name="Farmer C."/>
            <person name="Delahaunty K."/>
            <person name="Markovic C."/>
            <person name="Hall O."/>
            <person name="Minx P."/>
            <person name="Tomlinson C."/>
            <person name="Mitreva M."/>
            <person name="Hou S."/>
            <person name="Chen J."/>
            <person name="Wollam A."/>
            <person name="Pepin K.H."/>
            <person name="Johnson M."/>
            <person name="Bhonagiri V."/>
            <person name="Zhang X."/>
            <person name="Suruliraj S."/>
            <person name="Warren W."/>
            <person name="Chinwalla A."/>
            <person name="Mardis E.R."/>
            <person name="Wilson R.K."/>
        </authorList>
    </citation>
    <scope>NUCLEOTIDE SEQUENCE [LARGE SCALE GENOMIC DNA]</scope>
    <source>
        <strain evidence="2 3">YIT 11841</strain>
    </source>
</reference>
<dbReference type="HOGENOM" id="CLU_354064_0_0_10"/>
<feature type="domain" description="Glycosyltransferase 2-like" evidence="1">
    <location>
        <begin position="1"/>
        <end position="113"/>
    </location>
</feature>
<keyword evidence="2" id="KW-0808">Transferase</keyword>
<dbReference type="SUPFAM" id="SSF158745">
    <property type="entry name" value="LanC-like"/>
    <property type="match status" value="1"/>
</dbReference>
<keyword evidence="3" id="KW-1185">Reference proteome</keyword>
<dbReference type="Proteomes" id="UP000005546">
    <property type="component" value="Unassembled WGS sequence"/>
</dbReference>
<feature type="domain" description="Glycosyltransferase 2-like" evidence="1">
    <location>
        <begin position="242"/>
        <end position="369"/>
    </location>
</feature>
<accession>F3QV60</accession>
<name>F3QV60_9BACT</name>
<dbReference type="InterPro" id="IPR001173">
    <property type="entry name" value="Glyco_trans_2-like"/>
</dbReference>
<dbReference type="Gene3D" id="1.50.10.20">
    <property type="match status" value="1"/>
</dbReference>
<gene>
    <name evidence="2" type="ORF">HMPREF9442_02085</name>
</gene>
<dbReference type="eggNOG" id="COG1216">
    <property type="taxonomic scope" value="Bacteria"/>
</dbReference>
<comment type="caution">
    <text evidence="2">The sequence shown here is derived from an EMBL/GenBank/DDBJ whole genome shotgun (WGS) entry which is preliminary data.</text>
</comment>
<dbReference type="InterPro" id="IPR029044">
    <property type="entry name" value="Nucleotide-diphossugar_trans"/>
</dbReference>
<evidence type="ECO:0000313" key="2">
    <source>
        <dbReference type="EMBL" id="EGG52641.1"/>
    </source>
</evidence>
<dbReference type="Gene3D" id="3.90.550.10">
    <property type="entry name" value="Spore Coat Polysaccharide Biosynthesis Protein SpsA, Chain A"/>
    <property type="match status" value="2"/>
</dbReference>
<proteinExistence type="predicted"/>
<organism evidence="2 3">
    <name type="scientific">Paraprevotella xylaniphila YIT 11841</name>
    <dbReference type="NCBI Taxonomy" id="762982"/>
    <lineage>
        <taxon>Bacteria</taxon>
        <taxon>Pseudomonadati</taxon>
        <taxon>Bacteroidota</taxon>
        <taxon>Bacteroidia</taxon>
        <taxon>Bacteroidales</taxon>
        <taxon>Prevotellaceae</taxon>
        <taxon>Paraprevotella</taxon>
    </lineage>
</organism>
<dbReference type="AlphaFoldDB" id="F3QV60"/>
<dbReference type="Pfam" id="PF00535">
    <property type="entry name" value="Glycos_transf_2"/>
    <property type="match status" value="2"/>
</dbReference>
<evidence type="ECO:0000313" key="3">
    <source>
        <dbReference type="Proteomes" id="UP000005546"/>
    </source>
</evidence>
<dbReference type="PANTHER" id="PTHR22916:SF3">
    <property type="entry name" value="UDP-GLCNAC:BETAGAL BETA-1,3-N-ACETYLGLUCOSAMINYLTRANSFERASE-LIKE PROTEIN 1"/>
    <property type="match status" value="1"/>
</dbReference>
<dbReference type="EMBL" id="AFBR01000065">
    <property type="protein sequence ID" value="EGG52641.1"/>
    <property type="molecule type" value="Genomic_DNA"/>
</dbReference>
<dbReference type="GO" id="GO:0016758">
    <property type="term" value="F:hexosyltransferase activity"/>
    <property type="evidence" value="ECO:0007669"/>
    <property type="project" value="UniProtKB-ARBA"/>
</dbReference>
<dbReference type="PANTHER" id="PTHR22916">
    <property type="entry name" value="GLYCOSYLTRANSFERASE"/>
    <property type="match status" value="1"/>
</dbReference>
<sequence>MVTYNASPFLRECLDSILSQTFSDYELLIVDDGSTDDTVDIIRSYPDRRIRLIRHRHDYIASLNLLYNNALGKYIARMDADDIMVSDRLQAQYEYMEAHPETDILGGHMHCFNAGEYDCILPAGTDITMPQMLEQCYVANPTSFIRRSSWVSHHLSYRSEGIYAEDYNLWLDALLGGLRIRNLDKIVVHYRFNPEQISCKYKEIQAAHAMALKDKYGRLWAEKEQAVALEEVEIPLSNLPLTVVIPFYNEREEVGNTLESIRQTVGDEVEVILVDDCSDDGWDYVACARQYGAHYIRNSIRIGAAAAKEKGIRSARSPYFLLLDAHMRFYISGWHRILLRLLQENDHRLLCCQTRVLQKGEGRIKDTTDIRTFGAYLSFHGGETIPSVSWLCREKALHLTDNRIPCILGAGYAGSKTYWDKLKGFQGLVHYGCEELYVSLKAWLEGGGCRLVPEVEIGHIYKDRFSYTVYPSQILYNYLFVAEVLFPTSLKCKTFALAWLRNGDAYGKALKWMEWYKARNEGLKSFFRTFQGHDWPFVMGINRQVSREMEKEIDRKSTSLAHIVSACLTRCRQVSTYGLMDGLTGYVLLFWTYFRYSGETRYEDEATECFNRVCEEIPKGELPLTFRNGIFGIGWAFIYLWEQGYVTYEEVEEELAEADRRALSLSPLRLTDLSLETGLGGLLLYLTARIGHQKRMHVPVTFPETYIHETVEAAKAALAVRPEKPDARWVSVLMLAALLEQDDWATLPLLVSDITDVPDFLPKDEAFWTDGLSGVAGYALNLIHFKNICHEVE</sequence>
<dbReference type="STRING" id="762982.HMPREF9442_02085"/>
<protein>
    <submittedName>
        <fullName evidence="2">Glycosyltransferase, group 2 family protein</fullName>
    </submittedName>
</protein>
<dbReference type="SUPFAM" id="SSF53448">
    <property type="entry name" value="Nucleotide-diphospho-sugar transferases"/>
    <property type="match status" value="2"/>
</dbReference>
<evidence type="ECO:0000259" key="1">
    <source>
        <dbReference type="Pfam" id="PF00535"/>
    </source>
</evidence>